<reference evidence="2 3" key="1">
    <citation type="submission" date="2018-02" db="EMBL/GenBank/DDBJ databases">
        <title>Genomic characterization of three novel Basilisk-like phages infecting Bacillus anthracis.</title>
        <authorList>
            <person name="Farlow J."/>
            <person name="Bolkvadze D."/>
            <person name="Leshkasheli L."/>
            <person name="Kusradze I."/>
            <person name="Kotorashvili A."/>
            <person name="Kotaria N."/>
            <person name="Balarjishvili N."/>
            <person name="Kvachadze L."/>
            <person name="Nikolich M."/>
            <person name="Kutateladze M."/>
        </authorList>
    </citation>
    <scope>NUCLEOTIDE SEQUENCE [LARGE SCALE GENOMIC DNA]</scope>
</reference>
<sequence>MIIQLIITILVAVFCLGIGFYLGYSEGFYVGYTKCLEYNSKKVKKVFKK</sequence>
<evidence type="ECO:0000256" key="1">
    <source>
        <dbReference type="SAM" id="Phobius"/>
    </source>
</evidence>
<evidence type="ECO:0000313" key="3">
    <source>
        <dbReference type="Proteomes" id="UP000262714"/>
    </source>
</evidence>
<accession>A0A385IK64</accession>
<dbReference type="Proteomes" id="UP000262714">
    <property type="component" value="Segment"/>
</dbReference>
<gene>
    <name evidence="2" type="ORF">vBBBak10_077</name>
</gene>
<name>A0A385IK64_9CAUD</name>
<proteinExistence type="predicted"/>
<dbReference type="EMBL" id="MG967618">
    <property type="protein sequence ID" value="AXY83307.1"/>
    <property type="molecule type" value="Genomic_DNA"/>
</dbReference>
<feature type="transmembrane region" description="Helical" evidence="1">
    <location>
        <begin position="6"/>
        <end position="24"/>
    </location>
</feature>
<evidence type="ECO:0000313" key="2">
    <source>
        <dbReference type="EMBL" id="AXY83307.1"/>
    </source>
</evidence>
<protein>
    <submittedName>
        <fullName evidence="2">Uncharacterized protein</fullName>
    </submittedName>
</protein>
<organism evidence="2 3">
    <name type="scientific">Bacillus phage v_B-Bak10</name>
    <dbReference type="NCBI Taxonomy" id="2094736"/>
    <lineage>
        <taxon>Viruses</taxon>
        <taxon>Duplodnaviria</taxon>
        <taxon>Heunggongvirae</taxon>
        <taxon>Uroviricota</taxon>
        <taxon>Caudoviricetes</taxon>
        <taxon>Sejongvirinae</taxon>
        <taxon>Basiliskvirus</taxon>
        <taxon>Basiliskvirus bak10</taxon>
    </lineage>
</organism>
<keyword evidence="3" id="KW-1185">Reference proteome</keyword>
<keyword evidence="1" id="KW-0472">Membrane</keyword>
<keyword evidence="1" id="KW-1133">Transmembrane helix</keyword>
<keyword evidence="1" id="KW-0812">Transmembrane</keyword>